<gene>
    <name evidence="2" type="ORF">BS47DRAFT_1210570</name>
</gene>
<sequence>MLIDDRGSRSFERSSDVGRVHAIGNEVRLRSGSRTEGPEEPRIVPGSNLSTPTSQTTSQLSTETSHSQLESSTKCHHEPSLVGFLTYVFWKPLRQGSLSKLPETYLPRQRFNALTFNFNPHPLQPRRRRPAISRGFPMAIRGLLRLWLSGSILQRMPISPQLCWGISERV</sequence>
<evidence type="ECO:0000256" key="1">
    <source>
        <dbReference type="SAM" id="MobiDB-lite"/>
    </source>
</evidence>
<evidence type="ECO:0000313" key="3">
    <source>
        <dbReference type="Proteomes" id="UP000886523"/>
    </source>
</evidence>
<proteinExistence type="predicted"/>
<feature type="compositionally biased region" description="Low complexity" evidence="1">
    <location>
        <begin position="49"/>
        <end position="69"/>
    </location>
</feature>
<evidence type="ECO:0000313" key="2">
    <source>
        <dbReference type="EMBL" id="KAF9510943.1"/>
    </source>
</evidence>
<comment type="caution">
    <text evidence="2">The sequence shown here is derived from an EMBL/GenBank/DDBJ whole genome shotgun (WGS) entry which is preliminary data.</text>
</comment>
<feature type="region of interest" description="Disordered" evidence="1">
    <location>
        <begin position="29"/>
        <end position="73"/>
    </location>
</feature>
<organism evidence="2 3">
    <name type="scientific">Hydnum rufescens UP504</name>
    <dbReference type="NCBI Taxonomy" id="1448309"/>
    <lineage>
        <taxon>Eukaryota</taxon>
        <taxon>Fungi</taxon>
        <taxon>Dikarya</taxon>
        <taxon>Basidiomycota</taxon>
        <taxon>Agaricomycotina</taxon>
        <taxon>Agaricomycetes</taxon>
        <taxon>Cantharellales</taxon>
        <taxon>Hydnaceae</taxon>
        <taxon>Hydnum</taxon>
    </lineage>
</organism>
<protein>
    <submittedName>
        <fullName evidence="2">Uncharacterized protein</fullName>
    </submittedName>
</protein>
<dbReference type="Proteomes" id="UP000886523">
    <property type="component" value="Unassembled WGS sequence"/>
</dbReference>
<dbReference type="EMBL" id="MU129007">
    <property type="protein sequence ID" value="KAF9510943.1"/>
    <property type="molecule type" value="Genomic_DNA"/>
</dbReference>
<dbReference type="AlphaFoldDB" id="A0A9P6AS46"/>
<reference evidence="2" key="1">
    <citation type="journal article" date="2020" name="Nat. Commun.">
        <title>Large-scale genome sequencing of mycorrhizal fungi provides insights into the early evolution of symbiotic traits.</title>
        <authorList>
            <person name="Miyauchi S."/>
            <person name="Kiss E."/>
            <person name="Kuo A."/>
            <person name="Drula E."/>
            <person name="Kohler A."/>
            <person name="Sanchez-Garcia M."/>
            <person name="Morin E."/>
            <person name="Andreopoulos B."/>
            <person name="Barry K.W."/>
            <person name="Bonito G."/>
            <person name="Buee M."/>
            <person name="Carver A."/>
            <person name="Chen C."/>
            <person name="Cichocki N."/>
            <person name="Clum A."/>
            <person name="Culley D."/>
            <person name="Crous P.W."/>
            <person name="Fauchery L."/>
            <person name="Girlanda M."/>
            <person name="Hayes R.D."/>
            <person name="Keri Z."/>
            <person name="LaButti K."/>
            <person name="Lipzen A."/>
            <person name="Lombard V."/>
            <person name="Magnuson J."/>
            <person name="Maillard F."/>
            <person name="Murat C."/>
            <person name="Nolan M."/>
            <person name="Ohm R.A."/>
            <person name="Pangilinan J."/>
            <person name="Pereira M.F."/>
            <person name="Perotto S."/>
            <person name="Peter M."/>
            <person name="Pfister S."/>
            <person name="Riley R."/>
            <person name="Sitrit Y."/>
            <person name="Stielow J.B."/>
            <person name="Szollosi G."/>
            <person name="Zifcakova L."/>
            <person name="Stursova M."/>
            <person name="Spatafora J.W."/>
            <person name="Tedersoo L."/>
            <person name="Vaario L.M."/>
            <person name="Yamada A."/>
            <person name="Yan M."/>
            <person name="Wang P."/>
            <person name="Xu J."/>
            <person name="Bruns T."/>
            <person name="Baldrian P."/>
            <person name="Vilgalys R."/>
            <person name="Dunand C."/>
            <person name="Henrissat B."/>
            <person name="Grigoriev I.V."/>
            <person name="Hibbett D."/>
            <person name="Nagy L.G."/>
            <person name="Martin F.M."/>
        </authorList>
    </citation>
    <scope>NUCLEOTIDE SEQUENCE</scope>
    <source>
        <strain evidence="2">UP504</strain>
    </source>
</reference>
<accession>A0A9P6AS46</accession>
<name>A0A9P6AS46_9AGAM</name>
<keyword evidence="3" id="KW-1185">Reference proteome</keyword>